<evidence type="ECO:0000256" key="5">
    <source>
        <dbReference type="SAM" id="Phobius"/>
    </source>
</evidence>
<feature type="domain" description="VanZ-like" evidence="6">
    <location>
        <begin position="65"/>
        <end position="207"/>
    </location>
</feature>
<dbReference type="InterPro" id="IPR010432">
    <property type="entry name" value="RDD"/>
</dbReference>
<evidence type="ECO:0000256" key="4">
    <source>
        <dbReference type="ARBA" id="ARBA00023136"/>
    </source>
</evidence>
<keyword evidence="4 5" id="KW-0472">Membrane</keyword>
<feature type="transmembrane region" description="Helical" evidence="5">
    <location>
        <begin position="347"/>
        <end position="370"/>
    </location>
</feature>
<dbReference type="InterPro" id="IPR021192">
    <property type="entry name" value="UCP031578_Vanz/RDD"/>
</dbReference>
<evidence type="ECO:0000313" key="8">
    <source>
        <dbReference type="EMBL" id="MFC6202092.1"/>
    </source>
</evidence>
<comment type="caution">
    <text evidence="8">The sequence shown here is derived from an EMBL/GenBank/DDBJ whole genome shotgun (WGS) entry which is preliminary data.</text>
</comment>
<accession>A0ABW1SK39</accession>
<feature type="transmembrane region" description="Helical" evidence="5">
    <location>
        <begin position="25"/>
        <end position="48"/>
    </location>
</feature>
<dbReference type="PANTHER" id="PTHR36834:SF1">
    <property type="entry name" value="INTEGRAL MEMBRANE PROTEIN"/>
    <property type="match status" value="1"/>
</dbReference>
<dbReference type="Proteomes" id="UP001596171">
    <property type="component" value="Unassembled WGS sequence"/>
</dbReference>
<sequence>MHTIISKLYQLALSSHIVSALLEPVHIIILALPFMTFLVAMLVLTVQLQTKKTLTERNIIGTYSFIWYLAAAYLLIILPLPTRSTVANLTSAEYNLQPFLFLTEFKQLTPFQADDPSTWLAALKSESFFQPFFNVLFFMPIGAYLKWRHHWPLWLITLTSFTISLFFETTQLTGLYGYYARAYRMFDVDDLMMNTLGGMIGAWALIVIPRRWRETDHSTALTQASHPINWQRIGALLIDWGLIAAFDVCYFVLVKHFDWPLTRDPRWLYLLDIGLFFWLPARLTHGKTLGGWLTNSRLISTTGQTVTGWQLAIHYGGLYLVSLPLLFLDLWLFNQLGDMPSASLNRLDVYLVIVSLTLLIISYDLILTFFSRQHQLWCERLSQTTVD</sequence>
<dbReference type="Pfam" id="PF04892">
    <property type="entry name" value="VanZ"/>
    <property type="match status" value="1"/>
</dbReference>
<dbReference type="RefSeq" id="WP_137615512.1">
    <property type="nucleotide sequence ID" value="NZ_BJDI01000003.1"/>
</dbReference>
<dbReference type="EMBL" id="JBHSSE010000018">
    <property type="protein sequence ID" value="MFC6202092.1"/>
    <property type="molecule type" value="Genomic_DNA"/>
</dbReference>
<evidence type="ECO:0000259" key="6">
    <source>
        <dbReference type="Pfam" id="PF04892"/>
    </source>
</evidence>
<feature type="transmembrane region" description="Helical" evidence="5">
    <location>
        <begin position="154"/>
        <end position="179"/>
    </location>
</feature>
<proteinExistence type="predicted"/>
<dbReference type="Pfam" id="PF06271">
    <property type="entry name" value="RDD"/>
    <property type="match status" value="1"/>
</dbReference>
<feature type="transmembrane region" description="Helical" evidence="5">
    <location>
        <begin position="128"/>
        <end position="147"/>
    </location>
</feature>
<evidence type="ECO:0000256" key="1">
    <source>
        <dbReference type="ARBA" id="ARBA00004141"/>
    </source>
</evidence>
<evidence type="ECO:0000313" key="9">
    <source>
        <dbReference type="Proteomes" id="UP001596171"/>
    </source>
</evidence>
<comment type="subcellular location">
    <subcellularLocation>
        <location evidence="1">Membrane</location>
        <topology evidence="1">Multi-pass membrane protein</topology>
    </subcellularLocation>
</comment>
<organism evidence="8 9">
    <name type="scientific">Lactiplantibacillus nangangensis</name>
    <dbReference type="NCBI Taxonomy" id="2559917"/>
    <lineage>
        <taxon>Bacteria</taxon>
        <taxon>Bacillati</taxon>
        <taxon>Bacillota</taxon>
        <taxon>Bacilli</taxon>
        <taxon>Lactobacillales</taxon>
        <taxon>Lactobacillaceae</taxon>
        <taxon>Lactiplantibacillus</taxon>
    </lineage>
</organism>
<name>A0ABW1SK39_9LACO</name>
<dbReference type="PANTHER" id="PTHR36834">
    <property type="entry name" value="MEMBRANE PROTEIN-RELATED"/>
    <property type="match status" value="1"/>
</dbReference>
<feature type="domain" description="RDD" evidence="7">
    <location>
        <begin position="230"/>
        <end position="379"/>
    </location>
</feature>
<evidence type="ECO:0000256" key="2">
    <source>
        <dbReference type="ARBA" id="ARBA00022692"/>
    </source>
</evidence>
<keyword evidence="9" id="KW-1185">Reference proteome</keyword>
<reference evidence="9" key="1">
    <citation type="journal article" date="2019" name="Int. J. Syst. Evol. Microbiol.">
        <title>The Global Catalogue of Microorganisms (GCM) 10K type strain sequencing project: providing services to taxonomists for standard genome sequencing and annotation.</title>
        <authorList>
            <consortium name="The Broad Institute Genomics Platform"/>
            <consortium name="The Broad Institute Genome Sequencing Center for Infectious Disease"/>
            <person name="Wu L."/>
            <person name="Ma J."/>
        </authorList>
    </citation>
    <scope>NUCLEOTIDE SEQUENCE [LARGE SCALE GENOMIC DNA]</scope>
    <source>
        <strain evidence="9">CCM 8930</strain>
    </source>
</reference>
<feature type="transmembrane region" description="Helical" evidence="5">
    <location>
        <begin position="60"/>
        <end position="80"/>
    </location>
</feature>
<gene>
    <name evidence="8" type="ORF">ACFP1L_09455</name>
</gene>
<dbReference type="InterPro" id="IPR053150">
    <property type="entry name" value="Teicoplanin_resist-assoc"/>
</dbReference>
<dbReference type="PIRSF" id="PIRSF031578">
    <property type="entry name" value="Uncharacterised_Vanz_RDD-cont"/>
    <property type="match status" value="1"/>
</dbReference>
<feature type="transmembrane region" description="Helical" evidence="5">
    <location>
        <begin position="191"/>
        <end position="212"/>
    </location>
</feature>
<evidence type="ECO:0000256" key="3">
    <source>
        <dbReference type="ARBA" id="ARBA00022989"/>
    </source>
</evidence>
<dbReference type="InterPro" id="IPR006976">
    <property type="entry name" value="VanZ-like"/>
</dbReference>
<keyword evidence="3 5" id="KW-1133">Transmembrane helix</keyword>
<keyword evidence="2 5" id="KW-0812">Transmembrane</keyword>
<protein>
    <submittedName>
        <fullName evidence="8">VanZ family protein</fullName>
    </submittedName>
</protein>
<evidence type="ECO:0000259" key="7">
    <source>
        <dbReference type="Pfam" id="PF06271"/>
    </source>
</evidence>
<feature type="transmembrane region" description="Helical" evidence="5">
    <location>
        <begin position="306"/>
        <end position="327"/>
    </location>
</feature>